<evidence type="ECO:0000313" key="2">
    <source>
        <dbReference type="Proteomes" id="UP001500943"/>
    </source>
</evidence>
<keyword evidence="2" id="KW-1185">Reference proteome</keyword>
<dbReference type="Proteomes" id="UP001500943">
    <property type="component" value="Unassembled WGS sequence"/>
</dbReference>
<accession>A0ABP4G5J9</accession>
<evidence type="ECO:0000313" key="1">
    <source>
        <dbReference type="EMBL" id="GAA1214523.1"/>
    </source>
</evidence>
<protein>
    <submittedName>
        <fullName evidence="1">Uncharacterized protein</fullName>
    </submittedName>
</protein>
<sequence>MWQGEALRADAVVLRPQDRVLRVSPSAGSFVCGLRGGPTSAPFRLHYETNRDRPAIGAAARWITRDQIICI</sequence>
<gene>
    <name evidence="1" type="ORF">GCM10009655_12230</name>
</gene>
<reference evidence="2" key="1">
    <citation type="journal article" date="2019" name="Int. J. Syst. Evol. Microbiol.">
        <title>The Global Catalogue of Microorganisms (GCM) 10K type strain sequencing project: providing services to taxonomists for standard genome sequencing and annotation.</title>
        <authorList>
            <consortium name="The Broad Institute Genomics Platform"/>
            <consortium name="The Broad Institute Genome Sequencing Center for Infectious Disease"/>
            <person name="Wu L."/>
            <person name="Ma J."/>
        </authorList>
    </citation>
    <scope>NUCLEOTIDE SEQUENCE [LARGE SCALE GENOMIC DNA]</scope>
    <source>
        <strain evidence="2">JCM 12762</strain>
    </source>
</reference>
<proteinExistence type="predicted"/>
<dbReference type="EMBL" id="BAAAKW010000023">
    <property type="protein sequence ID" value="GAA1214523.1"/>
    <property type="molecule type" value="Genomic_DNA"/>
</dbReference>
<name>A0ABP4G5J9_9MICO</name>
<comment type="caution">
    <text evidence="1">The sequence shown here is derived from an EMBL/GenBank/DDBJ whole genome shotgun (WGS) entry which is preliminary data.</text>
</comment>
<organism evidence="1 2">
    <name type="scientific">Rhodoglobus aureus</name>
    <dbReference type="NCBI Taxonomy" id="191497"/>
    <lineage>
        <taxon>Bacteria</taxon>
        <taxon>Bacillati</taxon>
        <taxon>Actinomycetota</taxon>
        <taxon>Actinomycetes</taxon>
        <taxon>Micrococcales</taxon>
        <taxon>Microbacteriaceae</taxon>
        <taxon>Rhodoglobus</taxon>
    </lineage>
</organism>